<feature type="binding site" evidence="13">
    <location>
        <position position="712"/>
    </location>
    <ligand>
        <name>ATP</name>
        <dbReference type="ChEBI" id="CHEBI:30616"/>
    </ligand>
</feature>
<dbReference type="PANTHER" id="PTHR24092">
    <property type="entry name" value="PROBABLE PHOSPHOLIPID-TRANSPORTING ATPASE"/>
    <property type="match status" value="1"/>
</dbReference>
<dbReference type="NCBIfam" id="TIGR01652">
    <property type="entry name" value="ATPase-Plipid"/>
    <property type="match status" value="1"/>
</dbReference>
<dbReference type="InterPro" id="IPR036412">
    <property type="entry name" value="HAD-like_sf"/>
</dbReference>
<accession>G0R3C0</accession>
<feature type="binding site" evidence="13">
    <location>
        <position position="430"/>
    </location>
    <ligand>
        <name>ATP</name>
        <dbReference type="ChEBI" id="CHEBI:30616"/>
    </ligand>
</feature>
<dbReference type="InterPro" id="IPR044492">
    <property type="entry name" value="P_typ_ATPase_HD_dom"/>
</dbReference>
<comment type="catalytic activity">
    <reaction evidence="11 15">
        <text>ATP + H2O + phospholipidSide 1 = ADP + phosphate + phospholipidSide 2.</text>
        <dbReference type="EC" id="7.6.2.1"/>
    </reaction>
</comment>
<dbReference type="GO" id="GO:0016787">
    <property type="term" value="F:hydrolase activity"/>
    <property type="evidence" value="ECO:0007669"/>
    <property type="project" value="UniProtKB-KW"/>
</dbReference>
<feature type="binding site" evidence="13">
    <location>
        <position position="822"/>
    </location>
    <ligand>
        <name>ATP</name>
        <dbReference type="ChEBI" id="CHEBI:30616"/>
    </ligand>
</feature>
<evidence type="ECO:0000256" key="5">
    <source>
        <dbReference type="ARBA" id="ARBA00022741"/>
    </source>
</evidence>
<evidence type="ECO:0000256" key="11">
    <source>
        <dbReference type="ARBA" id="ARBA00034036"/>
    </source>
</evidence>
<feature type="domain" description="P-type ATPase N-terminal" evidence="17">
    <location>
        <begin position="46"/>
        <end position="102"/>
    </location>
</feature>
<feature type="binding site" evidence="13">
    <location>
        <position position="847"/>
    </location>
    <ligand>
        <name>ATP</name>
        <dbReference type="ChEBI" id="CHEBI:30616"/>
    </ligand>
</feature>
<evidence type="ECO:0000313" key="20">
    <source>
        <dbReference type="Proteomes" id="UP000008983"/>
    </source>
</evidence>
<dbReference type="Gene3D" id="3.40.1110.10">
    <property type="entry name" value="Calcium-transporting ATPase, cytoplasmic domain N"/>
    <property type="match status" value="1"/>
</dbReference>
<dbReference type="SUPFAM" id="SSF81665">
    <property type="entry name" value="Calcium ATPase, transmembrane domain M"/>
    <property type="match status" value="1"/>
</dbReference>
<dbReference type="SFLD" id="SFLDG00002">
    <property type="entry name" value="C1.7:_P-type_atpase_like"/>
    <property type="match status" value="1"/>
</dbReference>
<dbReference type="SUPFAM" id="SSF81660">
    <property type="entry name" value="Metal cation-transporting ATPase, ATP-binding domain N"/>
    <property type="match status" value="1"/>
</dbReference>
<sequence length="1172" mass="136240">MSKIFKRNSQINQNFGFNFQYANNNLKSKDNLPKTTNRKITSNRPDKNIKNNSISTSKYTYFNFLPKNIYFQFTKIANLYFLISGFLQMVPQISTSDGVPTIFLPLFVIIIVTAFKDFYEDYKRHASDNEENNRESLNFDISQNLFRKCYWKNLYIGNIVKIQDNELFPADLLILSTSEPKGMCYIETKSLDGETNLKQRNAQKTLYNYYGNQINQINLAEIQQIVFQYELPNQSLYKFQGTVEFADGNTVSIDNNNILLRGCKLKNTQWVLGLVAYTGHETKIMMNSFSSRSKKSQLEIMMGRQIIVIFLVQIVICIFCGLYYMIWYNENSGDLDYLYIIKNSVEENANYYNFLVRFGNWILLFNNFVPISLLVTLELVKFAQAYIIANDENMAFYQYDEKGKLNRTPTTVQSSNLNEELGQIEYVFSDKTGTLTCNIMEFKKISINGVSYGEVKQGDVNYIQNISQFPKVTNVDFRDKIFINILNDKNHKDHKYIKKTIEFLALTHTVITEQKTENGQLQYTYNASSPDELALVNFARYCGAEYRGLDLENNMLYNYKGIDKQVLQLHVFEFDSDRKRQSIVIKELDTGKIKLFCKGADSVLFKLMDEKNSIEVDKTKQNLDDYGNIGLRTLLLCEREISQQEYDVWLKKYHKACTTLTNRELEMSMVQAELEQNLILVGATAIEDKLQDQVGETIFALKESGIKVWVLTGDKVETAINIGFSCKLITQDLCQYIVKLNKEVKKGEEQEAEKEMKKRLSDILKEIQQKNNQKNEISQNNVFIIAGDALTYCFSLEVRELLIQITNNCTSVLCCRVTPTQKQQIVTMVRNSKAGVCTLAIGDGANDVNMINAAHVGIGIKGLEGQQVFFLFNFFILKVKKQAARASDYSIGEFKILRNLLFYYGREAYRRNTRLICFNFFKNIVLVVPQFWYSFNNSFSGQILYDNFVYQLFNVLFASLPIMIYAILDEEYDYKTLIKNQKNYYKQGIDHVLFNSKIFWGWFFNALLQSLILAYFSYYSLEMNFVENSGYVMDFWQSGQMVFGLAVVNANMKVLIISFEHSIGSIFINFFSMILYLCTIVILSFYIESSSIYYLFRGLIQIYFYIINKYLYYLKLYKRLFKTANFHIGNALAIAATSLFDLALLLFLSNVYLFFKYLNKIQNRIQEKLGIR</sequence>
<evidence type="ECO:0000256" key="1">
    <source>
        <dbReference type="ARBA" id="ARBA00004141"/>
    </source>
</evidence>
<dbReference type="InterPro" id="IPR006539">
    <property type="entry name" value="P-type_ATPase_IV"/>
</dbReference>
<feature type="binding site" evidence="13">
    <location>
        <position position="431"/>
    </location>
    <ligand>
        <name>ATP</name>
        <dbReference type="ChEBI" id="CHEBI:30616"/>
    </ligand>
</feature>
<dbReference type="GO" id="GO:0000287">
    <property type="term" value="F:magnesium ion binding"/>
    <property type="evidence" value="ECO:0007669"/>
    <property type="project" value="UniProtKB-UniRule"/>
</dbReference>
<dbReference type="EC" id="7.6.2.1" evidence="15"/>
<organism evidence="19 20">
    <name type="scientific">Ichthyophthirius multifiliis</name>
    <name type="common">White spot disease agent</name>
    <name type="synonym">Ich</name>
    <dbReference type="NCBI Taxonomy" id="5932"/>
    <lineage>
        <taxon>Eukaryota</taxon>
        <taxon>Sar</taxon>
        <taxon>Alveolata</taxon>
        <taxon>Ciliophora</taxon>
        <taxon>Intramacronucleata</taxon>
        <taxon>Oligohymenophorea</taxon>
        <taxon>Hymenostomatida</taxon>
        <taxon>Ophryoglenina</taxon>
        <taxon>Ichthyophthirius</taxon>
    </lineage>
</organism>
<evidence type="ECO:0000256" key="2">
    <source>
        <dbReference type="ARBA" id="ARBA00008109"/>
    </source>
</evidence>
<dbReference type="PROSITE" id="PS00154">
    <property type="entry name" value="ATPASE_E1_E2"/>
    <property type="match status" value="1"/>
</dbReference>
<feature type="transmembrane region" description="Helical" evidence="15">
    <location>
        <begin position="361"/>
        <end position="380"/>
    </location>
</feature>
<dbReference type="InterPro" id="IPR018303">
    <property type="entry name" value="ATPase_P-typ_P_site"/>
</dbReference>
<feature type="binding site" evidence="14">
    <location>
        <position position="430"/>
    </location>
    <ligand>
        <name>Mg(2+)</name>
        <dbReference type="ChEBI" id="CHEBI:18420"/>
    </ligand>
</feature>
<feature type="binding site" evidence="13">
    <location>
        <position position="574"/>
    </location>
    <ligand>
        <name>ATP</name>
        <dbReference type="ChEBI" id="CHEBI:30616"/>
    </ligand>
</feature>
<feature type="binding site" evidence="13">
    <location>
        <position position="713"/>
    </location>
    <ligand>
        <name>ATP</name>
        <dbReference type="ChEBI" id="CHEBI:30616"/>
    </ligand>
</feature>
<feature type="transmembrane region" description="Helical" evidence="15">
    <location>
        <begin position="1066"/>
        <end position="1086"/>
    </location>
</feature>
<keyword evidence="4 14" id="KW-0479">Metal-binding</keyword>
<evidence type="ECO:0000256" key="7">
    <source>
        <dbReference type="ARBA" id="ARBA00022842"/>
    </source>
</evidence>
<dbReference type="SFLD" id="SFLDS00003">
    <property type="entry name" value="Haloacid_Dehalogenase"/>
    <property type="match status" value="1"/>
</dbReference>
<feature type="binding site" evidence="13">
    <location>
        <position position="816"/>
    </location>
    <ligand>
        <name>ATP</name>
        <dbReference type="ChEBI" id="CHEBI:30616"/>
    </ligand>
</feature>
<protein>
    <recommendedName>
        <fullName evidence="15">Phospholipid-transporting ATPase</fullName>
        <ecNumber evidence="15">7.6.2.1</ecNumber>
    </recommendedName>
</protein>
<feature type="binding site" evidence="13">
    <location>
        <position position="598"/>
    </location>
    <ligand>
        <name>ATP</name>
        <dbReference type="ChEBI" id="CHEBI:30616"/>
    </ligand>
</feature>
<evidence type="ECO:0000256" key="6">
    <source>
        <dbReference type="ARBA" id="ARBA00022840"/>
    </source>
</evidence>
<proteinExistence type="inferred from homology"/>
<feature type="transmembrane region" description="Helical" evidence="15">
    <location>
        <begin position="69"/>
        <end position="90"/>
    </location>
</feature>
<feature type="binding site" evidence="14">
    <location>
        <position position="847"/>
    </location>
    <ligand>
        <name>Mg(2+)</name>
        <dbReference type="ChEBI" id="CHEBI:18420"/>
    </ligand>
</feature>
<keyword evidence="20" id="KW-1185">Reference proteome</keyword>
<feature type="transmembrane region" description="Helical" evidence="15">
    <location>
        <begin position="999"/>
        <end position="1021"/>
    </location>
</feature>
<feature type="binding site" evidence="13">
    <location>
        <position position="532"/>
    </location>
    <ligand>
        <name>ATP</name>
        <dbReference type="ChEBI" id="CHEBI:30616"/>
    </ligand>
</feature>
<dbReference type="eggNOG" id="KOG0206">
    <property type="taxonomic scope" value="Eukaryota"/>
</dbReference>
<dbReference type="Pfam" id="PF13246">
    <property type="entry name" value="Cation_ATPase"/>
    <property type="match status" value="1"/>
</dbReference>
<dbReference type="Gene3D" id="2.70.150.10">
    <property type="entry name" value="Calcium-transporting ATPase, cytoplasmic transduction domain A"/>
    <property type="match status" value="1"/>
</dbReference>
<keyword evidence="9 15" id="KW-1133">Transmembrane helix</keyword>
<dbReference type="FunFam" id="2.70.150.10:FF:000054">
    <property type="entry name" value="Phospholipid-transporting ATPase"/>
    <property type="match status" value="1"/>
</dbReference>
<evidence type="ECO:0000256" key="16">
    <source>
        <dbReference type="SAM" id="Coils"/>
    </source>
</evidence>
<dbReference type="GeneID" id="14904110"/>
<keyword evidence="5 13" id="KW-0547">Nucleotide-binding</keyword>
<feature type="transmembrane region" description="Helical" evidence="15">
    <location>
        <begin position="915"/>
        <end position="933"/>
    </location>
</feature>
<feature type="binding site" evidence="13">
    <location>
        <position position="632"/>
    </location>
    <ligand>
        <name>ATP</name>
        <dbReference type="ChEBI" id="CHEBI:30616"/>
    </ligand>
</feature>
<comment type="cofactor">
    <cofactor evidence="14">
        <name>Mg(2+)</name>
        <dbReference type="ChEBI" id="CHEBI:18420"/>
    </cofactor>
</comment>
<feature type="active site" description="4-aspartylphosphate intermediate" evidence="12">
    <location>
        <position position="430"/>
    </location>
</feature>
<dbReference type="RefSeq" id="XP_004027384.1">
    <property type="nucleotide sequence ID" value="XM_004027335.1"/>
</dbReference>
<feature type="binding site" evidence="13">
    <location>
        <position position="432"/>
    </location>
    <ligand>
        <name>ATP</name>
        <dbReference type="ChEBI" id="CHEBI:30616"/>
    </ligand>
</feature>
<evidence type="ECO:0000256" key="12">
    <source>
        <dbReference type="PIRSR" id="PIRSR606539-1"/>
    </source>
</evidence>
<keyword evidence="16" id="KW-0175">Coiled coil</keyword>
<feature type="domain" description="P-type ATPase C-terminal" evidence="18">
    <location>
        <begin position="884"/>
        <end position="1147"/>
    </location>
</feature>
<dbReference type="InterPro" id="IPR008250">
    <property type="entry name" value="ATPase_P-typ_transduc_dom_A_sf"/>
</dbReference>
<dbReference type="Pfam" id="PF16209">
    <property type="entry name" value="PhoLip_ATPase_N"/>
    <property type="match status" value="1"/>
</dbReference>
<evidence type="ECO:0000256" key="3">
    <source>
        <dbReference type="ARBA" id="ARBA00022692"/>
    </source>
</evidence>
<dbReference type="Gene3D" id="3.40.50.1000">
    <property type="entry name" value="HAD superfamily/HAD-like"/>
    <property type="match status" value="1"/>
</dbReference>
<dbReference type="InParanoid" id="G0R3C0"/>
<evidence type="ECO:0000256" key="9">
    <source>
        <dbReference type="ARBA" id="ARBA00022989"/>
    </source>
</evidence>
<keyword evidence="3 15" id="KW-0812">Transmembrane</keyword>
<dbReference type="OrthoDB" id="377733at2759"/>
<comment type="similarity">
    <text evidence="2 15">Belongs to the cation transport ATPase (P-type) (TC 3.A.3) family. Type IV subfamily.</text>
</comment>
<dbReference type="InterPro" id="IPR032631">
    <property type="entry name" value="P-type_ATPase_N"/>
</dbReference>
<gene>
    <name evidence="19" type="ORF">IMG5_184410</name>
</gene>
<evidence type="ECO:0000259" key="18">
    <source>
        <dbReference type="Pfam" id="PF16212"/>
    </source>
</evidence>
<feature type="transmembrane region" description="Helical" evidence="15">
    <location>
        <begin position="1092"/>
        <end position="1111"/>
    </location>
</feature>
<keyword evidence="19" id="KW-0378">Hydrolase</keyword>
<feature type="coiled-coil region" evidence="16">
    <location>
        <begin position="737"/>
        <end position="780"/>
    </location>
</feature>
<feature type="binding site" evidence="13">
    <location>
        <position position="846"/>
    </location>
    <ligand>
        <name>ATP</name>
        <dbReference type="ChEBI" id="CHEBI:30616"/>
    </ligand>
</feature>
<dbReference type="FunFam" id="3.40.50.1000:FF:000014">
    <property type="entry name" value="Phospholipid-transporting ATPase"/>
    <property type="match status" value="1"/>
</dbReference>
<dbReference type="Proteomes" id="UP000008983">
    <property type="component" value="Unassembled WGS sequence"/>
</dbReference>
<feature type="transmembrane region" description="Helical" evidence="15">
    <location>
        <begin position="948"/>
        <end position="968"/>
    </location>
</feature>
<evidence type="ECO:0000256" key="14">
    <source>
        <dbReference type="PIRSR" id="PIRSR606539-3"/>
    </source>
</evidence>
<feature type="transmembrane region" description="Helical" evidence="15">
    <location>
        <begin position="102"/>
        <end position="119"/>
    </location>
</feature>
<dbReference type="InterPro" id="IPR023298">
    <property type="entry name" value="ATPase_P-typ_TM_dom_sf"/>
</dbReference>
<feature type="transmembrane region" description="Helical" evidence="15">
    <location>
        <begin position="306"/>
        <end position="326"/>
    </location>
</feature>
<evidence type="ECO:0000256" key="8">
    <source>
        <dbReference type="ARBA" id="ARBA00022967"/>
    </source>
</evidence>
<evidence type="ECO:0000256" key="10">
    <source>
        <dbReference type="ARBA" id="ARBA00023136"/>
    </source>
</evidence>
<dbReference type="Pfam" id="PF16212">
    <property type="entry name" value="PhoLip_ATPase_C"/>
    <property type="match status" value="1"/>
</dbReference>
<dbReference type="GO" id="GO:0005524">
    <property type="term" value="F:ATP binding"/>
    <property type="evidence" value="ECO:0007669"/>
    <property type="project" value="UniProtKB-UniRule"/>
</dbReference>
<evidence type="ECO:0000313" key="19">
    <source>
        <dbReference type="EMBL" id="EGR28039.1"/>
    </source>
</evidence>
<feature type="binding site" evidence="14">
    <location>
        <position position="432"/>
    </location>
    <ligand>
        <name>Mg(2+)</name>
        <dbReference type="ChEBI" id="CHEBI:18420"/>
    </ligand>
</feature>
<feature type="transmembrane region" description="Helical" evidence="15">
    <location>
        <begin position="1041"/>
        <end position="1059"/>
    </location>
</feature>
<evidence type="ECO:0000256" key="15">
    <source>
        <dbReference type="RuleBase" id="RU362033"/>
    </source>
</evidence>
<feature type="binding site" evidence="13">
    <location>
        <position position="714"/>
    </location>
    <ligand>
        <name>ATP</name>
        <dbReference type="ChEBI" id="CHEBI:30616"/>
    </ligand>
</feature>
<keyword evidence="6 13" id="KW-0067">ATP-binding</keyword>
<reference evidence="19 20" key="1">
    <citation type="submission" date="2011-07" db="EMBL/GenBank/DDBJ databases">
        <authorList>
            <person name="Coyne R."/>
            <person name="Brami D."/>
            <person name="Johnson J."/>
            <person name="Hostetler J."/>
            <person name="Hannick L."/>
            <person name="Clark T."/>
            <person name="Cassidy-Hanley D."/>
            <person name="Inman J."/>
        </authorList>
    </citation>
    <scope>NUCLEOTIDE SEQUENCE [LARGE SCALE GENOMIC DNA]</scope>
    <source>
        <strain evidence="19 20">G5</strain>
    </source>
</reference>
<evidence type="ECO:0000256" key="13">
    <source>
        <dbReference type="PIRSR" id="PIRSR606539-2"/>
    </source>
</evidence>
<dbReference type="GO" id="GO:0140326">
    <property type="term" value="F:ATPase-coupled intramembrane lipid transporter activity"/>
    <property type="evidence" value="ECO:0007669"/>
    <property type="project" value="UniProtKB-EC"/>
</dbReference>
<dbReference type="AlphaFoldDB" id="G0R3C0"/>
<feature type="transmembrane region" description="Helical" evidence="15">
    <location>
        <begin position="1132"/>
        <end position="1155"/>
    </location>
</feature>
<name>G0R3C0_ICHMU</name>
<dbReference type="SUPFAM" id="SSF56784">
    <property type="entry name" value="HAD-like"/>
    <property type="match status" value="1"/>
</dbReference>
<dbReference type="InterPro" id="IPR023214">
    <property type="entry name" value="HAD_sf"/>
</dbReference>
<dbReference type="GO" id="GO:0005886">
    <property type="term" value="C:plasma membrane"/>
    <property type="evidence" value="ECO:0007669"/>
    <property type="project" value="TreeGrafter"/>
</dbReference>
<feature type="binding site" evidence="14">
    <location>
        <position position="843"/>
    </location>
    <ligand>
        <name>Mg(2+)</name>
        <dbReference type="ChEBI" id="CHEBI:18420"/>
    </ligand>
</feature>
<dbReference type="PRINTS" id="PR00119">
    <property type="entry name" value="CATATPASE"/>
</dbReference>
<keyword evidence="8 15" id="KW-1278">Translocase</keyword>
<comment type="subcellular location">
    <subcellularLocation>
        <location evidence="1 15">Membrane</location>
        <topology evidence="1 15">Multi-pass membrane protein</topology>
    </subcellularLocation>
</comment>
<dbReference type="GO" id="GO:0045332">
    <property type="term" value="P:phospholipid translocation"/>
    <property type="evidence" value="ECO:0007669"/>
    <property type="project" value="TreeGrafter"/>
</dbReference>
<evidence type="ECO:0000259" key="17">
    <source>
        <dbReference type="Pfam" id="PF16209"/>
    </source>
</evidence>
<dbReference type="SFLD" id="SFLDF00027">
    <property type="entry name" value="p-type_atpase"/>
    <property type="match status" value="1"/>
</dbReference>
<dbReference type="PANTHER" id="PTHR24092:SF150">
    <property type="entry name" value="PHOSPHOLIPID-TRANSPORTING ATPASE"/>
    <property type="match status" value="1"/>
</dbReference>
<keyword evidence="10 15" id="KW-0472">Membrane</keyword>
<dbReference type="EMBL" id="GL984297">
    <property type="protein sequence ID" value="EGR28039.1"/>
    <property type="molecule type" value="Genomic_DNA"/>
</dbReference>
<dbReference type="OMA" id="MHSFWSW"/>
<keyword evidence="7 14" id="KW-0460">Magnesium</keyword>
<dbReference type="FunCoup" id="G0R3C0">
    <property type="interactions" value="5"/>
</dbReference>
<dbReference type="SUPFAM" id="SSF81653">
    <property type="entry name" value="Calcium ATPase, transduction domain A"/>
    <property type="match status" value="1"/>
</dbReference>
<dbReference type="STRING" id="857967.G0R3C0"/>
<evidence type="ECO:0000256" key="4">
    <source>
        <dbReference type="ARBA" id="ARBA00022723"/>
    </source>
</evidence>
<dbReference type="InterPro" id="IPR032630">
    <property type="entry name" value="P_typ_ATPase_c"/>
</dbReference>
<dbReference type="InterPro" id="IPR023299">
    <property type="entry name" value="ATPase_P-typ_cyto_dom_N"/>
</dbReference>